<evidence type="ECO:0000256" key="4">
    <source>
        <dbReference type="ARBA" id="ARBA00023235"/>
    </source>
</evidence>
<keyword evidence="4 6" id="KW-0413">Isomerase</keyword>
<dbReference type="HOGENOM" id="CLU_135498_0_0_11"/>
<dbReference type="InterPro" id="IPR023750">
    <property type="entry name" value="RbsD-like_sf"/>
</dbReference>
<dbReference type="InterPro" id="IPR023064">
    <property type="entry name" value="D-ribose_pyranase"/>
</dbReference>
<feature type="binding site" evidence="6">
    <location>
        <position position="28"/>
    </location>
    <ligand>
        <name>substrate</name>
    </ligand>
</feature>
<comment type="function">
    <text evidence="6">Catalyzes the interconversion of beta-pyran and beta-furan forms of D-ribose.</text>
</comment>
<organism evidence="7 8">
    <name type="scientific">Brachybacterium muris UCD-AY4</name>
    <dbReference type="NCBI Taxonomy" id="1249481"/>
    <lineage>
        <taxon>Bacteria</taxon>
        <taxon>Bacillati</taxon>
        <taxon>Actinomycetota</taxon>
        <taxon>Actinomycetes</taxon>
        <taxon>Micrococcales</taxon>
        <taxon>Dermabacteraceae</taxon>
        <taxon>Brachybacterium</taxon>
    </lineage>
</organism>
<dbReference type="GO" id="GO:0048029">
    <property type="term" value="F:monosaccharide binding"/>
    <property type="evidence" value="ECO:0007669"/>
    <property type="project" value="InterPro"/>
</dbReference>
<evidence type="ECO:0000313" key="7">
    <source>
        <dbReference type="EMBL" id="EYT47878.1"/>
    </source>
</evidence>
<evidence type="ECO:0000256" key="5">
    <source>
        <dbReference type="ARBA" id="ARBA00023277"/>
    </source>
</evidence>
<keyword evidence="8" id="KW-1185">Reference proteome</keyword>
<sequence length="127" mass="13502">MRTTGILHAQLALHIARLRHTDTFVVGDAGLPVPPGVPEVDLAVGFGIPRFAEVLDLILSEVAIEGAVRAVEAEGQDAGRWLAARFPDAEAVPHEELKSLTASARFIVRTGEASPYANVLLRAGVPF</sequence>
<comment type="similarity">
    <text evidence="6">Belongs to the RbsD / FucU family. RbsD subfamily.</text>
</comment>
<dbReference type="InterPro" id="IPR007721">
    <property type="entry name" value="RbsD_FucU"/>
</dbReference>
<feature type="binding site" evidence="6">
    <location>
        <position position="94"/>
    </location>
    <ligand>
        <name>substrate</name>
    </ligand>
</feature>
<dbReference type="GO" id="GO:0005829">
    <property type="term" value="C:cytosol"/>
    <property type="evidence" value="ECO:0007669"/>
    <property type="project" value="TreeGrafter"/>
</dbReference>
<dbReference type="PANTHER" id="PTHR37831:SF1">
    <property type="entry name" value="D-RIBOSE PYRANASE"/>
    <property type="match status" value="1"/>
</dbReference>
<accession>A0A022KQ01</accession>
<evidence type="ECO:0000256" key="1">
    <source>
        <dbReference type="ARBA" id="ARBA00000223"/>
    </source>
</evidence>
<keyword evidence="3 6" id="KW-0963">Cytoplasm</keyword>
<comment type="subcellular location">
    <subcellularLocation>
        <location evidence="6">Cytoplasm</location>
    </subcellularLocation>
</comment>
<proteinExistence type="inferred from homology"/>
<dbReference type="GO" id="GO:0016872">
    <property type="term" value="F:intramolecular lyase activity"/>
    <property type="evidence" value="ECO:0007669"/>
    <property type="project" value="UniProtKB-UniRule"/>
</dbReference>
<protein>
    <recommendedName>
        <fullName evidence="2 6">D-ribose pyranase</fullName>
        <ecNumber evidence="2 6">5.4.99.62</ecNumber>
    </recommendedName>
</protein>
<dbReference type="UniPathway" id="UPA00916">
    <property type="reaction ID" value="UER00888"/>
</dbReference>
<dbReference type="AlphaFoldDB" id="A0A022KQ01"/>
<evidence type="ECO:0000256" key="3">
    <source>
        <dbReference type="ARBA" id="ARBA00022490"/>
    </source>
</evidence>
<dbReference type="NCBIfam" id="NF008761">
    <property type="entry name" value="PRK11797.1"/>
    <property type="match status" value="1"/>
</dbReference>
<feature type="binding site" evidence="6">
    <location>
        <begin position="116"/>
        <end position="118"/>
    </location>
    <ligand>
        <name>substrate</name>
    </ligand>
</feature>
<dbReference type="PANTHER" id="PTHR37831">
    <property type="entry name" value="D-RIBOSE PYRANASE"/>
    <property type="match status" value="1"/>
</dbReference>
<comment type="catalytic activity">
    <reaction evidence="1 6">
        <text>beta-D-ribopyranose = beta-D-ribofuranose</text>
        <dbReference type="Rhea" id="RHEA:25432"/>
        <dbReference type="ChEBI" id="CHEBI:27476"/>
        <dbReference type="ChEBI" id="CHEBI:47002"/>
        <dbReference type="EC" id="5.4.99.62"/>
    </reaction>
</comment>
<feature type="active site" description="Proton donor" evidence="6">
    <location>
        <position position="20"/>
    </location>
</feature>
<dbReference type="RefSeq" id="WP_017824103.1">
    <property type="nucleotide sequence ID" value="NZ_AORC01000021.1"/>
</dbReference>
<dbReference type="Gene3D" id="3.40.1650.10">
    <property type="entry name" value="RbsD-like domain"/>
    <property type="match status" value="1"/>
</dbReference>
<dbReference type="Pfam" id="PF05025">
    <property type="entry name" value="RbsD_FucU"/>
    <property type="match status" value="1"/>
</dbReference>
<dbReference type="HAMAP" id="MF_01661">
    <property type="entry name" value="D_rib_pyranase"/>
    <property type="match status" value="1"/>
</dbReference>
<gene>
    <name evidence="6" type="primary">rbsD</name>
    <name evidence="7" type="ORF">D641_0113870</name>
</gene>
<dbReference type="GO" id="GO:0062193">
    <property type="term" value="F:D-ribose pyranase activity"/>
    <property type="evidence" value="ECO:0007669"/>
    <property type="project" value="UniProtKB-EC"/>
</dbReference>
<dbReference type="SUPFAM" id="SSF102546">
    <property type="entry name" value="RbsD-like"/>
    <property type="match status" value="1"/>
</dbReference>
<reference evidence="7 8" key="1">
    <citation type="journal article" date="2013" name="Genome Announc.">
        <title>Draft genome sequence of an Actinobacterium, Brachybacterium muris strain UCD-AY4.</title>
        <authorList>
            <person name="Lo J.R."/>
            <person name="Lang J.M."/>
            <person name="Darling A.E."/>
            <person name="Eisen J.A."/>
            <person name="Coil D.A."/>
        </authorList>
    </citation>
    <scope>NUCLEOTIDE SEQUENCE [LARGE SCALE GENOMIC DNA]</scope>
    <source>
        <strain evidence="7 8">UCD-AY4</strain>
    </source>
</reference>
<comment type="caution">
    <text evidence="7">The sequence shown here is derived from an EMBL/GenBank/DDBJ whole genome shotgun (WGS) entry which is preliminary data.</text>
</comment>
<dbReference type="OrthoDB" id="9805009at2"/>
<comment type="subunit">
    <text evidence="6">Homodecamer.</text>
</comment>
<dbReference type="STRING" id="1249481.D641_0113870"/>
<dbReference type="EMBL" id="AORC01000021">
    <property type="protein sequence ID" value="EYT47878.1"/>
    <property type="molecule type" value="Genomic_DNA"/>
</dbReference>
<dbReference type="GO" id="GO:0019303">
    <property type="term" value="P:D-ribose catabolic process"/>
    <property type="evidence" value="ECO:0007669"/>
    <property type="project" value="UniProtKB-UniRule"/>
</dbReference>
<evidence type="ECO:0000256" key="2">
    <source>
        <dbReference type="ARBA" id="ARBA00012862"/>
    </source>
</evidence>
<evidence type="ECO:0000313" key="8">
    <source>
        <dbReference type="Proteomes" id="UP000019754"/>
    </source>
</evidence>
<name>A0A022KQ01_9MICO</name>
<comment type="pathway">
    <text evidence="6">Carbohydrate metabolism; D-ribose degradation; D-ribose 5-phosphate from beta-D-ribopyranose: step 1/2.</text>
</comment>
<dbReference type="Proteomes" id="UP000019754">
    <property type="component" value="Unassembled WGS sequence"/>
</dbReference>
<dbReference type="EC" id="5.4.99.62" evidence="2 6"/>
<keyword evidence="5 6" id="KW-0119">Carbohydrate metabolism</keyword>
<evidence type="ECO:0000256" key="6">
    <source>
        <dbReference type="HAMAP-Rule" id="MF_01661"/>
    </source>
</evidence>